<evidence type="ECO:0000256" key="2">
    <source>
        <dbReference type="ARBA" id="ARBA00008105"/>
    </source>
</evidence>
<evidence type="ECO:0000256" key="5">
    <source>
        <dbReference type="ARBA" id="ARBA00023242"/>
    </source>
</evidence>
<dbReference type="EMBL" id="UYRV01131081">
    <property type="protein sequence ID" value="VDN37167.1"/>
    <property type="molecule type" value="Genomic_DNA"/>
</dbReference>
<dbReference type="GO" id="GO:0032040">
    <property type="term" value="C:small-subunit processome"/>
    <property type="evidence" value="ECO:0007669"/>
    <property type="project" value="InterPro"/>
</dbReference>
<dbReference type="GO" id="GO:0006364">
    <property type="term" value="P:rRNA processing"/>
    <property type="evidence" value="ECO:0007669"/>
    <property type="project" value="UniProtKB-KW"/>
</dbReference>
<dbReference type="PANTHER" id="PTHR12838:SF0">
    <property type="entry name" value="U3 SMALL NUCLEOLAR RNA-ASSOCIATED PROTEIN 11-RELATED"/>
    <property type="match status" value="1"/>
</dbReference>
<evidence type="ECO:0000313" key="7">
    <source>
        <dbReference type="EMBL" id="VDN37167.1"/>
    </source>
</evidence>
<dbReference type="Proteomes" id="UP000271889">
    <property type="component" value="Unassembled WGS sequence"/>
</dbReference>
<organism evidence="7 8">
    <name type="scientific">Cylicostephanus goldi</name>
    <name type="common">Nematode worm</name>
    <dbReference type="NCBI Taxonomy" id="71465"/>
    <lineage>
        <taxon>Eukaryota</taxon>
        <taxon>Metazoa</taxon>
        <taxon>Ecdysozoa</taxon>
        <taxon>Nematoda</taxon>
        <taxon>Chromadorea</taxon>
        <taxon>Rhabditida</taxon>
        <taxon>Rhabditina</taxon>
        <taxon>Rhabditomorpha</taxon>
        <taxon>Strongyloidea</taxon>
        <taxon>Strongylidae</taxon>
        <taxon>Cylicostephanus</taxon>
    </lineage>
</organism>
<evidence type="ECO:0000256" key="1">
    <source>
        <dbReference type="ARBA" id="ARBA00004604"/>
    </source>
</evidence>
<keyword evidence="5" id="KW-0539">Nucleus</keyword>
<protein>
    <recommendedName>
        <fullName evidence="3">Probable U3 small nucleolar RNA-associated protein 11</fullName>
    </recommendedName>
</protein>
<comment type="similarity">
    <text evidence="2">Belongs to the UTP11 family.</text>
</comment>
<dbReference type="OrthoDB" id="29058at2759"/>
<dbReference type="Pfam" id="PF03998">
    <property type="entry name" value="Utp11"/>
    <property type="match status" value="1"/>
</dbReference>
<feature type="region of interest" description="Disordered" evidence="6">
    <location>
        <begin position="53"/>
        <end position="77"/>
    </location>
</feature>
<dbReference type="AlphaFoldDB" id="A0A3P7NTZ0"/>
<feature type="compositionally biased region" description="Basic and acidic residues" evidence="6">
    <location>
        <begin position="55"/>
        <end position="77"/>
    </location>
</feature>
<evidence type="ECO:0000256" key="6">
    <source>
        <dbReference type="SAM" id="MobiDB-lite"/>
    </source>
</evidence>
<reference evidence="7 8" key="1">
    <citation type="submission" date="2018-11" db="EMBL/GenBank/DDBJ databases">
        <authorList>
            <consortium name="Pathogen Informatics"/>
        </authorList>
    </citation>
    <scope>NUCLEOTIDE SEQUENCE [LARGE SCALE GENOMIC DNA]</scope>
</reference>
<sequence length="154" mass="18385">MQPKSRAHLGLLEKKSDYKARARDYQQKRDTLKKLHKYALDKNQDEYHHHMINSEVKEDGRHFEKKTKEQEEQSEVQKKLNDIRDLEYVKYKLYAENKYFDTDEAVISRKYNRLRKKDLSNKNVLGADSKDDVKVCILFCCELVFREGNSPNAL</sequence>
<keyword evidence="8" id="KW-1185">Reference proteome</keyword>
<keyword evidence="4" id="KW-0698">rRNA processing</keyword>
<evidence type="ECO:0000313" key="8">
    <source>
        <dbReference type="Proteomes" id="UP000271889"/>
    </source>
</evidence>
<name>A0A3P7NTZ0_CYLGO</name>
<evidence type="ECO:0000256" key="3">
    <source>
        <dbReference type="ARBA" id="ARBA00020121"/>
    </source>
</evidence>
<dbReference type="InterPro" id="IPR007144">
    <property type="entry name" value="SSU_processome_Utp11"/>
</dbReference>
<evidence type="ECO:0000256" key="4">
    <source>
        <dbReference type="ARBA" id="ARBA00022552"/>
    </source>
</evidence>
<accession>A0A3P7NTZ0</accession>
<comment type="subcellular location">
    <subcellularLocation>
        <location evidence="1">Nucleus</location>
        <location evidence="1">Nucleolus</location>
    </subcellularLocation>
</comment>
<dbReference type="PANTHER" id="PTHR12838">
    <property type="entry name" value="U3 SMALL NUCLEOLAR RNA-ASSOCIATED PROTEIN 11"/>
    <property type="match status" value="1"/>
</dbReference>
<gene>
    <name evidence="7" type="ORF">CGOC_LOCUS13402</name>
</gene>
<proteinExistence type="inferred from homology"/>